<protein>
    <submittedName>
        <fullName evidence="5">ABC transporter ATP-binding protein</fullName>
    </submittedName>
</protein>
<name>A0ABV1GEW8_9FIRM</name>
<dbReference type="CDD" id="cd03230">
    <property type="entry name" value="ABC_DR_subfamily_A"/>
    <property type="match status" value="1"/>
</dbReference>
<organism evidence="5 6">
    <name type="scientific">Ruthenibacterium intestinale</name>
    <dbReference type="NCBI Taxonomy" id="3133163"/>
    <lineage>
        <taxon>Bacteria</taxon>
        <taxon>Bacillati</taxon>
        <taxon>Bacillota</taxon>
        <taxon>Clostridia</taxon>
        <taxon>Eubacteriales</taxon>
        <taxon>Oscillospiraceae</taxon>
        <taxon>Ruthenibacterium</taxon>
    </lineage>
</organism>
<dbReference type="PROSITE" id="PS00211">
    <property type="entry name" value="ABC_TRANSPORTER_1"/>
    <property type="match status" value="1"/>
</dbReference>
<dbReference type="Pfam" id="PF00005">
    <property type="entry name" value="ABC_tran"/>
    <property type="match status" value="1"/>
</dbReference>
<comment type="caution">
    <text evidence="5">The sequence shown here is derived from an EMBL/GenBank/DDBJ whole genome shotgun (WGS) entry which is preliminary data.</text>
</comment>
<accession>A0ABV1GEW8</accession>
<dbReference type="Proteomes" id="UP001477672">
    <property type="component" value="Unassembled WGS sequence"/>
</dbReference>
<dbReference type="InterPro" id="IPR051782">
    <property type="entry name" value="ABC_Transporter_VariousFunc"/>
</dbReference>
<keyword evidence="2" id="KW-0547">Nucleotide-binding</keyword>
<proteinExistence type="predicted"/>
<dbReference type="InterPro" id="IPR003593">
    <property type="entry name" value="AAA+_ATPase"/>
</dbReference>
<reference evidence="5 6" key="1">
    <citation type="submission" date="2024-03" db="EMBL/GenBank/DDBJ databases">
        <title>Human intestinal bacterial collection.</title>
        <authorList>
            <person name="Pauvert C."/>
            <person name="Hitch T.C.A."/>
            <person name="Clavel T."/>
        </authorList>
    </citation>
    <scope>NUCLEOTIDE SEQUENCE [LARGE SCALE GENOMIC DNA]</scope>
    <source>
        <strain evidence="5 6">CLA-JM-H11</strain>
    </source>
</reference>
<keyword evidence="3 5" id="KW-0067">ATP-binding</keyword>
<evidence type="ECO:0000256" key="3">
    <source>
        <dbReference type="ARBA" id="ARBA00022840"/>
    </source>
</evidence>
<dbReference type="InterPro" id="IPR027417">
    <property type="entry name" value="P-loop_NTPase"/>
</dbReference>
<sequence>MEQTLQASHLVKRYGKKEVLHDVSLTIEPGVIYGLIGRNGAGKTTLLSILTAQNTHDAGTVTYGGQPVWENEKALADLCFSRELSGQILFGQNTYKVKDYLLAASMYYPRWDKAYADQLVQRFGLDVKKKICKLSKGMMSMVTIVLALASRAPITILDEPVAGLDVVAREDFYKILLDDYTETGRTFVISTHIIEEAANVFEKVIILNNGQIAAVENTEDFVASFSFVSGREEDVDAVTAGHEVLHTERMGRQKGVAVRAARAVMERAAAGRDVDISPVSLQKAFVYLTGEEAHHETA</sequence>
<keyword evidence="1" id="KW-0813">Transport</keyword>
<dbReference type="PANTHER" id="PTHR42939">
    <property type="entry name" value="ABC TRANSPORTER ATP-BINDING PROTEIN ALBC-RELATED"/>
    <property type="match status" value="1"/>
</dbReference>
<dbReference type="EMBL" id="JBBMFA010000090">
    <property type="protein sequence ID" value="MEQ2520400.1"/>
    <property type="molecule type" value="Genomic_DNA"/>
</dbReference>
<evidence type="ECO:0000256" key="2">
    <source>
        <dbReference type="ARBA" id="ARBA00022741"/>
    </source>
</evidence>
<dbReference type="InterPro" id="IPR017871">
    <property type="entry name" value="ABC_transporter-like_CS"/>
</dbReference>
<feature type="domain" description="ABC transporter" evidence="4">
    <location>
        <begin position="5"/>
        <end position="234"/>
    </location>
</feature>
<dbReference type="PROSITE" id="PS50893">
    <property type="entry name" value="ABC_TRANSPORTER_2"/>
    <property type="match status" value="1"/>
</dbReference>
<evidence type="ECO:0000313" key="6">
    <source>
        <dbReference type="Proteomes" id="UP001477672"/>
    </source>
</evidence>
<evidence type="ECO:0000313" key="5">
    <source>
        <dbReference type="EMBL" id="MEQ2520400.1"/>
    </source>
</evidence>
<evidence type="ECO:0000259" key="4">
    <source>
        <dbReference type="PROSITE" id="PS50893"/>
    </source>
</evidence>
<dbReference type="InterPro" id="IPR003439">
    <property type="entry name" value="ABC_transporter-like_ATP-bd"/>
</dbReference>
<evidence type="ECO:0000256" key="1">
    <source>
        <dbReference type="ARBA" id="ARBA00022448"/>
    </source>
</evidence>
<dbReference type="SUPFAM" id="SSF52540">
    <property type="entry name" value="P-loop containing nucleoside triphosphate hydrolases"/>
    <property type="match status" value="1"/>
</dbReference>
<dbReference type="PANTHER" id="PTHR42939:SF1">
    <property type="entry name" value="ABC TRANSPORTER ATP-BINDING PROTEIN ALBC-RELATED"/>
    <property type="match status" value="1"/>
</dbReference>
<dbReference type="RefSeq" id="WP_349215932.1">
    <property type="nucleotide sequence ID" value="NZ_JBBMFA010000090.1"/>
</dbReference>
<keyword evidence="6" id="KW-1185">Reference proteome</keyword>
<gene>
    <name evidence="5" type="ORF">WMO24_08145</name>
</gene>
<dbReference type="Gene3D" id="3.40.50.300">
    <property type="entry name" value="P-loop containing nucleotide triphosphate hydrolases"/>
    <property type="match status" value="1"/>
</dbReference>
<dbReference type="GO" id="GO:0005524">
    <property type="term" value="F:ATP binding"/>
    <property type="evidence" value="ECO:0007669"/>
    <property type="project" value="UniProtKB-KW"/>
</dbReference>
<dbReference type="SMART" id="SM00382">
    <property type="entry name" value="AAA"/>
    <property type="match status" value="1"/>
</dbReference>